<gene>
    <name evidence="1" type="ORF">AVEN_42767_1</name>
</gene>
<dbReference type="Gene3D" id="3.30.420.10">
    <property type="entry name" value="Ribonuclease H-like superfamily/Ribonuclease H"/>
    <property type="match status" value="1"/>
</dbReference>
<evidence type="ECO:0008006" key="3">
    <source>
        <dbReference type="Google" id="ProtNLM"/>
    </source>
</evidence>
<proteinExistence type="predicted"/>
<reference evidence="1 2" key="1">
    <citation type="journal article" date="2019" name="Sci. Rep.">
        <title>Orb-weaving spider Araneus ventricosus genome elucidates the spidroin gene catalogue.</title>
        <authorList>
            <person name="Kono N."/>
            <person name="Nakamura H."/>
            <person name="Ohtoshi R."/>
            <person name="Moran D.A.P."/>
            <person name="Shinohara A."/>
            <person name="Yoshida Y."/>
            <person name="Fujiwara M."/>
            <person name="Mori M."/>
            <person name="Tomita M."/>
            <person name="Arakawa K."/>
        </authorList>
    </citation>
    <scope>NUCLEOTIDE SEQUENCE [LARGE SCALE GENOMIC DNA]</scope>
</reference>
<dbReference type="EMBL" id="BGPR01000015">
    <property type="protein sequence ID" value="GBL78197.1"/>
    <property type="molecule type" value="Genomic_DNA"/>
</dbReference>
<dbReference type="InterPro" id="IPR036397">
    <property type="entry name" value="RNaseH_sf"/>
</dbReference>
<comment type="caution">
    <text evidence="1">The sequence shown here is derived from an EMBL/GenBank/DDBJ whole genome shotgun (WGS) entry which is preliminary data.</text>
</comment>
<keyword evidence="2" id="KW-1185">Reference proteome</keyword>
<name>A0A4Y2AEZ8_ARAVE</name>
<protein>
    <recommendedName>
        <fullName evidence="3">Mariner Mos1 transposase</fullName>
    </recommendedName>
</protein>
<dbReference type="OrthoDB" id="10017160at2759"/>
<accession>A0A4Y2AEZ8</accession>
<dbReference type="Proteomes" id="UP000499080">
    <property type="component" value="Unassembled WGS sequence"/>
</dbReference>
<dbReference type="GO" id="GO:0003676">
    <property type="term" value="F:nucleic acid binding"/>
    <property type="evidence" value="ECO:0007669"/>
    <property type="project" value="InterPro"/>
</dbReference>
<organism evidence="1 2">
    <name type="scientific">Araneus ventricosus</name>
    <name type="common">Orbweaver spider</name>
    <name type="synonym">Epeira ventricosa</name>
    <dbReference type="NCBI Taxonomy" id="182803"/>
    <lineage>
        <taxon>Eukaryota</taxon>
        <taxon>Metazoa</taxon>
        <taxon>Ecdysozoa</taxon>
        <taxon>Arthropoda</taxon>
        <taxon>Chelicerata</taxon>
        <taxon>Arachnida</taxon>
        <taxon>Araneae</taxon>
        <taxon>Araneomorphae</taxon>
        <taxon>Entelegynae</taxon>
        <taxon>Araneoidea</taxon>
        <taxon>Araneidae</taxon>
        <taxon>Araneus</taxon>
    </lineage>
</organism>
<sequence length="96" mass="10967">MTQKVKLHQDNATSHTSKSTTAFLEKMKTDTGIVYIPFQHIPAKFLDISPIDYCALGLLKRALSKRKLITICELRKVVEEKWISIPLEILREALLS</sequence>
<evidence type="ECO:0000313" key="1">
    <source>
        <dbReference type="EMBL" id="GBL78197.1"/>
    </source>
</evidence>
<evidence type="ECO:0000313" key="2">
    <source>
        <dbReference type="Proteomes" id="UP000499080"/>
    </source>
</evidence>
<dbReference type="AlphaFoldDB" id="A0A4Y2AEZ8"/>